<gene>
    <name evidence="2" type="ORF">PGLA1383_LOCUS43615</name>
</gene>
<sequence>MQWPWGDASLQRLQATSHGQLQLPEQPVVYCPERHGAFWRPDHLLRLAAQCFIGPSWLRYFLVSGVSGSPKNPQVHYHSAPAIVMRRQAIVVLGAVQLVALACFGRCALSSHCTERFAWSITKSLAFVTAGSGAIMGRFERCCSDCQGTNTIGAVMVHVASMLAQLWLLLSRTPFMSLASGGVALMATTCMFWIPAAYCGLTLPRRLLCTTIILAMLWVAGCPGLVDLLGLLLVEASSIAASLVLFFQASDRSPAARVDIPARRAIVAQLVGIIVLAWACSR</sequence>
<dbReference type="Proteomes" id="UP000654075">
    <property type="component" value="Unassembled WGS sequence"/>
</dbReference>
<feature type="transmembrane region" description="Helical" evidence="1">
    <location>
        <begin position="175"/>
        <end position="195"/>
    </location>
</feature>
<feature type="transmembrane region" description="Helical" evidence="1">
    <location>
        <begin position="151"/>
        <end position="169"/>
    </location>
</feature>
<evidence type="ECO:0000313" key="3">
    <source>
        <dbReference type="Proteomes" id="UP000654075"/>
    </source>
</evidence>
<feature type="transmembrane region" description="Helical" evidence="1">
    <location>
        <begin position="207"/>
        <end position="226"/>
    </location>
</feature>
<evidence type="ECO:0000313" key="2">
    <source>
        <dbReference type="EMBL" id="CAE8626712.1"/>
    </source>
</evidence>
<name>A0A813GKM2_POLGL</name>
<accession>A0A813GKM2</accession>
<keyword evidence="1" id="KW-0472">Membrane</keyword>
<evidence type="ECO:0000256" key="1">
    <source>
        <dbReference type="SAM" id="Phobius"/>
    </source>
</evidence>
<dbReference type="AlphaFoldDB" id="A0A813GKM2"/>
<comment type="caution">
    <text evidence="2">The sequence shown here is derived from an EMBL/GenBank/DDBJ whole genome shotgun (WGS) entry which is preliminary data.</text>
</comment>
<proteinExistence type="predicted"/>
<organism evidence="2 3">
    <name type="scientific">Polarella glacialis</name>
    <name type="common">Dinoflagellate</name>
    <dbReference type="NCBI Taxonomy" id="89957"/>
    <lineage>
        <taxon>Eukaryota</taxon>
        <taxon>Sar</taxon>
        <taxon>Alveolata</taxon>
        <taxon>Dinophyceae</taxon>
        <taxon>Suessiales</taxon>
        <taxon>Suessiaceae</taxon>
        <taxon>Polarella</taxon>
    </lineage>
</organism>
<dbReference type="EMBL" id="CAJNNV010029011">
    <property type="protein sequence ID" value="CAE8626712.1"/>
    <property type="molecule type" value="Genomic_DNA"/>
</dbReference>
<reference evidence="2" key="1">
    <citation type="submission" date="2021-02" db="EMBL/GenBank/DDBJ databases">
        <authorList>
            <person name="Dougan E. K."/>
            <person name="Rhodes N."/>
            <person name="Thang M."/>
            <person name="Chan C."/>
        </authorList>
    </citation>
    <scope>NUCLEOTIDE SEQUENCE</scope>
</reference>
<feature type="transmembrane region" description="Helical" evidence="1">
    <location>
        <begin position="117"/>
        <end position="139"/>
    </location>
</feature>
<feature type="transmembrane region" description="Helical" evidence="1">
    <location>
        <begin position="89"/>
        <end position="111"/>
    </location>
</feature>
<keyword evidence="3" id="KW-1185">Reference proteome</keyword>
<protein>
    <submittedName>
        <fullName evidence="2">Uncharacterized protein</fullName>
    </submittedName>
</protein>
<keyword evidence="1" id="KW-0812">Transmembrane</keyword>
<keyword evidence="1" id="KW-1133">Transmembrane helix</keyword>